<feature type="compositionally biased region" description="Low complexity" evidence="1">
    <location>
        <begin position="56"/>
        <end position="68"/>
    </location>
</feature>
<feature type="compositionally biased region" description="Basic and acidic residues" evidence="1">
    <location>
        <begin position="383"/>
        <end position="395"/>
    </location>
</feature>
<feature type="compositionally biased region" description="Polar residues" evidence="1">
    <location>
        <begin position="305"/>
        <end position="327"/>
    </location>
</feature>
<dbReference type="OrthoDB" id="73788at2759"/>
<feature type="compositionally biased region" description="Acidic residues" evidence="1">
    <location>
        <begin position="289"/>
        <end position="298"/>
    </location>
</feature>
<dbReference type="PANTHER" id="PTHR16019">
    <property type="entry name" value="SYNAPSE-ASSOCIATED PROTEIN"/>
    <property type="match status" value="1"/>
</dbReference>
<dbReference type="PANTHER" id="PTHR16019:SF5">
    <property type="entry name" value="BSD DOMAIN-CONTAINING PROTEIN 1"/>
    <property type="match status" value="1"/>
</dbReference>
<name>A0A9P1E658_CUSEU</name>
<feature type="compositionally biased region" description="Basic and acidic residues" evidence="1">
    <location>
        <begin position="18"/>
        <end position="27"/>
    </location>
</feature>
<organism evidence="3 4">
    <name type="scientific">Cuscuta europaea</name>
    <name type="common">European dodder</name>
    <dbReference type="NCBI Taxonomy" id="41803"/>
    <lineage>
        <taxon>Eukaryota</taxon>
        <taxon>Viridiplantae</taxon>
        <taxon>Streptophyta</taxon>
        <taxon>Embryophyta</taxon>
        <taxon>Tracheophyta</taxon>
        <taxon>Spermatophyta</taxon>
        <taxon>Magnoliopsida</taxon>
        <taxon>eudicotyledons</taxon>
        <taxon>Gunneridae</taxon>
        <taxon>Pentapetalae</taxon>
        <taxon>asterids</taxon>
        <taxon>lamiids</taxon>
        <taxon>Solanales</taxon>
        <taxon>Convolvulaceae</taxon>
        <taxon>Cuscuteae</taxon>
        <taxon>Cuscuta</taxon>
        <taxon>Cuscuta subgen. Cuscuta</taxon>
    </lineage>
</organism>
<feature type="compositionally biased region" description="Acidic residues" evidence="1">
    <location>
        <begin position="463"/>
        <end position="482"/>
    </location>
</feature>
<feature type="compositionally biased region" description="Acidic residues" evidence="1">
    <location>
        <begin position="423"/>
        <end position="439"/>
    </location>
</feature>
<dbReference type="InterPro" id="IPR005607">
    <property type="entry name" value="BSD_dom"/>
</dbReference>
<dbReference type="Proteomes" id="UP001152484">
    <property type="component" value="Unassembled WGS sequence"/>
</dbReference>
<feature type="compositionally biased region" description="Basic and acidic residues" evidence="1">
    <location>
        <begin position="340"/>
        <end position="356"/>
    </location>
</feature>
<feature type="compositionally biased region" description="Basic and acidic residues" evidence="1">
    <location>
        <begin position="453"/>
        <end position="462"/>
    </location>
</feature>
<evidence type="ECO:0000256" key="1">
    <source>
        <dbReference type="SAM" id="MobiDB-lite"/>
    </source>
</evidence>
<evidence type="ECO:0000313" key="4">
    <source>
        <dbReference type="Proteomes" id="UP001152484"/>
    </source>
</evidence>
<dbReference type="InterPro" id="IPR051494">
    <property type="entry name" value="BSD_domain-containing"/>
</dbReference>
<comment type="caution">
    <text evidence="3">The sequence shown here is derived from an EMBL/GenBank/DDBJ whole genome shotgun (WGS) entry which is preliminary data.</text>
</comment>
<dbReference type="AlphaFoldDB" id="A0A9P1E658"/>
<dbReference type="PROSITE" id="PS50858">
    <property type="entry name" value="BSD"/>
    <property type="match status" value="1"/>
</dbReference>
<keyword evidence="4" id="KW-1185">Reference proteome</keyword>
<dbReference type="EMBL" id="CAMAPE010000014">
    <property type="protein sequence ID" value="CAH9081260.1"/>
    <property type="molecule type" value="Genomic_DNA"/>
</dbReference>
<dbReference type="InterPro" id="IPR035925">
    <property type="entry name" value="BSD_dom_sf"/>
</dbReference>
<reference evidence="3" key="1">
    <citation type="submission" date="2022-07" db="EMBL/GenBank/DDBJ databases">
        <authorList>
            <person name="Macas J."/>
            <person name="Novak P."/>
            <person name="Neumann P."/>
        </authorList>
    </citation>
    <scope>NUCLEOTIDE SEQUENCE</scope>
</reference>
<accession>A0A9P1E658</accession>
<gene>
    <name evidence="3" type="ORF">CEURO_LOCUS7834</name>
</gene>
<feature type="compositionally biased region" description="Acidic residues" evidence="1">
    <location>
        <begin position="36"/>
        <end position="46"/>
    </location>
</feature>
<evidence type="ECO:0000313" key="3">
    <source>
        <dbReference type="EMBL" id="CAH9081260.1"/>
    </source>
</evidence>
<feature type="region of interest" description="Disordered" evidence="1">
    <location>
        <begin position="289"/>
        <end position="482"/>
    </location>
</feature>
<dbReference type="Pfam" id="PF03909">
    <property type="entry name" value="BSD"/>
    <property type="match status" value="1"/>
</dbReference>
<dbReference type="Gene3D" id="1.10.3970.10">
    <property type="entry name" value="BSD domain"/>
    <property type="match status" value="1"/>
</dbReference>
<dbReference type="GO" id="GO:0005737">
    <property type="term" value="C:cytoplasm"/>
    <property type="evidence" value="ECO:0007669"/>
    <property type="project" value="TreeGrafter"/>
</dbReference>
<sequence>MNFFKSILADDSDSPEPENDRESEQRSPFRQHVNPEETEEDDDDDDRNFQSRDDLNSSSSSTTANSSAGGWSFGGLMKTLASRSESVLETYRRDLEEFGSGLKKETDLIRDVASRAVKELPDVGASVAHVSLGSVSKTIDGVFKSTAEIISQGKDSLLHAPYEAAAEPVTPDASRNMDSRRYSRLDAQLTTIQNDPNTFSEEPEDFEEYRKWKSEFNLNDKRDEFVNLIAENSTLEGVYKRLVPTGEVDEETFWCRYFYRVHKLKQQESVRAKLVKRAISVDEEEVLSWDVDDDEDDGDHEKTSNAKITSNEQGSNEQAGNDNNQDSPIIAEPVITANNDESRDVGAVPVDEKRQTEANADSSPETTTIKSSIVESSGDNNLPEEKAEESLEGAKDTSALVKSVEEESDQGASGKRNGNSSLQEEDEDFGWDEIEDIESGDEKKMSSCVQSANRDEVRKRLAEEDDENLSWEIEDDDEPAKA</sequence>
<protein>
    <recommendedName>
        <fullName evidence="2">BSD domain-containing protein</fullName>
    </recommendedName>
</protein>
<feature type="region of interest" description="Disordered" evidence="1">
    <location>
        <begin position="1"/>
        <end position="72"/>
    </location>
</feature>
<dbReference type="SMART" id="SM00751">
    <property type="entry name" value="BSD"/>
    <property type="match status" value="1"/>
</dbReference>
<feature type="compositionally biased region" description="Polar residues" evidence="1">
    <location>
        <begin position="357"/>
        <end position="380"/>
    </location>
</feature>
<feature type="domain" description="BSD" evidence="2">
    <location>
        <begin position="212"/>
        <end position="265"/>
    </location>
</feature>
<proteinExistence type="predicted"/>
<evidence type="ECO:0000259" key="2">
    <source>
        <dbReference type="PROSITE" id="PS50858"/>
    </source>
</evidence>
<dbReference type="SUPFAM" id="SSF140383">
    <property type="entry name" value="BSD domain-like"/>
    <property type="match status" value="1"/>
</dbReference>